<dbReference type="EMBL" id="KX833209">
    <property type="protein sequence ID" value="API82777.1"/>
    <property type="molecule type" value="Genomic_DNA"/>
</dbReference>
<dbReference type="AlphaFoldDB" id="A0A1L4BLG4"/>
<geneLocation type="plasmid" evidence="2">
    <name>pTy004_01</name>
</geneLocation>
<keyword evidence="2" id="KW-0614">Plasmid</keyword>
<evidence type="ECO:0000313" key="2">
    <source>
        <dbReference type="EMBL" id="API82777.1"/>
    </source>
</evidence>
<protein>
    <submittedName>
        <fullName evidence="2">Uncharacterized protein</fullName>
    </submittedName>
</protein>
<reference evidence="2" key="1">
    <citation type="submission" date="2016-09" db="EMBL/GenBank/DDBJ databases">
        <title>Whole genome sequence analysis of Salmonella Typhi isolated in Thailand before and after the introduction of a national immunization program.</title>
        <authorList>
            <person name="Dyson Z.A."/>
            <person name="Thanh D.P."/>
            <person name="Bodhidatta L."/>
            <person name="Mason C.J."/>
            <person name="Rabaa M.A."/>
            <person name="Vinh P.V."/>
            <person name="Thanh T.H."/>
            <person name="Thwaites G.E."/>
            <person name="Baker S."/>
            <person name="Holt K.E."/>
        </authorList>
    </citation>
    <scope>NUCLEOTIDE SEQUENCE</scope>
    <source>
        <strain evidence="2">Ty004</strain>
        <plasmid evidence="2">pTy004_01</plasmid>
    </source>
</reference>
<name>A0A1L4BLG4_SALTI</name>
<feature type="transmembrane region" description="Helical" evidence="1">
    <location>
        <begin position="12"/>
        <end position="33"/>
    </location>
</feature>
<accession>A0A1L4BLG4</accession>
<keyword evidence="1" id="KW-1133">Transmembrane helix</keyword>
<dbReference type="RefSeq" id="WP_101700953.1">
    <property type="nucleotide sequence ID" value="NZ_KX833209.1"/>
</dbReference>
<keyword evidence="1" id="KW-0472">Membrane</keyword>
<evidence type="ECO:0000256" key="1">
    <source>
        <dbReference type="SAM" id="Phobius"/>
    </source>
</evidence>
<keyword evidence="1" id="KW-0812">Transmembrane</keyword>
<organism evidence="2">
    <name type="scientific">Salmonella typhi</name>
    <dbReference type="NCBI Taxonomy" id="90370"/>
    <lineage>
        <taxon>Bacteria</taxon>
        <taxon>Pseudomonadati</taxon>
        <taxon>Pseudomonadota</taxon>
        <taxon>Gammaproteobacteria</taxon>
        <taxon>Enterobacterales</taxon>
        <taxon>Enterobacteriaceae</taxon>
        <taxon>Salmonella</taxon>
    </lineage>
</organism>
<proteinExistence type="predicted"/>
<sequence length="196" mass="21679">MGNESTDAIVHALSILLAGAIVLIPLAAVYLLIVSIRRWKFLRLVGNNIPRSNLYIRAWGGIAIDMHNERFAVYKKGYFFWFDASQMLDIKVTHTKHGVYAIPLVALDLTLRSEQMPSLLIEAFDFSKINNIVSLLKLLIDKKESTKKANTTGIVEHAQIADLINAVNSLTDAVTSLTNVARNLSTKSQGSADITK</sequence>